<name>A0ABS5UAH2_9BACT</name>
<dbReference type="InterPro" id="IPR014169">
    <property type="entry name" value="Pal_lipo_C"/>
</dbReference>
<gene>
    <name evidence="8 10" type="primary">pal</name>
    <name evidence="10" type="ORF">KJB30_12815</name>
</gene>
<keyword evidence="6 8" id="KW-0449">Lipoprotein</keyword>
<comment type="caution">
    <text evidence="10">The sequence shown here is derived from an EMBL/GenBank/DDBJ whole genome shotgun (WGS) entry which is preliminary data.</text>
</comment>
<evidence type="ECO:0000256" key="8">
    <source>
        <dbReference type="HAMAP-Rule" id="MF_02204"/>
    </source>
</evidence>
<dbReference type="CDD" id="cd07185">
    <property type="entry name" value="OmpA_C-like"/>
    <property type="match status" value="1"/>
</dbReference>
<keyword evidence="5 8" id="KW-0998">Cell outer membrane</keyword>
<dbReference type="Pfam" id="PF00691">
    <property type="entry name" value="OmpA"/>
    <property type="match status" value="1"/>
</dbReference>
<dbReference type="HAMAP" id="MF_02204">
    <property type="entry name" value="Pal"/>
    <property type="match status" value="1"/>
</dbReference>
<evidence type="ECO:0000256" key="7">
    <source>
        <dbReference type="ARBA" id="ARBA00023306"/>
    </source>
</evidence>
<dbReference type="PANTHER" id="PTHR30329">
    <property type="entry name" value="STATOR ELEMENT OF FLAGELLAR MOTOR COMPLEX"/>
    <property type="match status" value="1"/>
</dbReference>
<evidence type="ECO:0000259" key="9">
    <source>
        <dbReference type="PROSITE" id="PS51123"/>
    </source>
</evidence>
<comment type="similarity">
    <text evidence="8">Belongs to the Pal lipoprotein family.</text>
</comment>
<keyword evidence="2 8" id="KW-0732">Signal</keyword>
<evidence type="ECO:0000256" key="6">
    <source>
        <dbReference type="ARBA" id="ARBA00023288"/>
    </source>
</evidence>
<sequence>MKESINQLLLIFFAGMFLFAGCATQDVVKKEEPIVPVAISAKPDEGASKSKTFDKPTVATTAVNSPNVKVVDQKSQPTKETSIADLQKSLENIYFDFDASTLSDTARQALSRNFDLLMKNPRAAIRIEGNCDERGSSEYNLALGERRAQAAVSYLTTMGIPSGRLSIISYGKEKPADPGHNEAALAKNRRDEFVVIK</sequence>
<evidence type="ECO:0000256" key="4">
    <source>
        <dbReference type="ARBA" id="ARBA00023139"/>
    </source>
</evidence>
<keyword evidence="11" id="KW-1185">Reference proteome</keyword>
<keyword evidence="3 8" id="KW-0472">Membrane</keyword>
<evidence type="ECO:0000313" key="11">
    <source>
        <dbReference type="Proteomes" id="UP000784128"/>
    </source>
</evidence>
<dbReference type="InterPro" id="IPR050330">
    <property type="entry name" value="Bact_OuterMem_StrucFunc"/>
</dbReference>
<proteinExistence type="inferred from homology"/>
<dbReference type="InterPro" id="IPR039001">
    <property type="entry name" value="Pal"/>
</dbReference>
<keyword evidence="1" id="KW-0132">Cell division</keyword>
<evidence type="ECO:0000313" key="10">
    <source>
        <dbReference type="EMBL" id="MBT1072672.1"/>
    </source>
</evidence>
<keyword evidence="4 8" id="KW-0564">Palmitate</keyword>
<accession>A0ABS5UAH2</accession>
<dbReference type="InterPro" id="IPR036737">
    <property type="entry name" value="OmpA-like_sf"/>
</dbReference>
<evidence type="ECO:0000256" key="2">
    <source>
        <dbReference type="ARBA" id="ARBA00022729"/>
    </source>
</evidence>
<dbReference type="PRINTS" id="PR01021">
    <property type="entry name" value="OMPADOMAIN"/>
</dbReference>
<dbReference type="InterPro" id="IPR006664">
    <property type="entry name" value="OMP_bac"/>
</dbReference>
<feature type="domain" description="OmpA-like" evidence="9">
    <location>
        <begin position="82"/>
        <end position="197"/>
    </location>
</feature>
<keyword evidence="7" id="KW-0131">Cell cycle</keyword>
<reference evidence="10 11" key="1">
    <citation type="submission" date="2021-05" db="EMBL/GenBank/DDBJ databases">
        <title>The draft genome of Geobacter chapellei DSM 13688.</title>
        <authorList>
            <person name="Xu Z."/>
            <person name="Masuda Y."/>
            <person name="Itoh H."/>
            <person name="Senoo K."/>
        </authorList>
    </citation>
    <scope>NUCLEOTIDE SEQUENCE [LARGE SCALE GENOMIC DNA]</scope>
    <source>
        <strain evidence="10 11">DSM 13688</strain>
    </source>
</reference>
<evidence type="ECO:0000256" key="3">
    <source>
        <dbReference type="ARBA" id="ARBA00023136"/>
    </source>
</evidence>
<dbReference type="NCBIfam" id="TIGR02802">
    <property type="entry name" value="Pal_lipo"/>
    <property type="match status" value="1"/>
</dbReference>
<dbReference type="EMBL" id="JAHDYS010000012">
    <property type="protein sequence ID" value="MBT1072672.1"/>
    <property type="molecule type" value="Genomic_DNA"/>
</dbReference>
<dbReference type="PANTHER" id="PTHR30329:SF21">
    <property type="entry name" value="LIPOPROTEIN YIAD-RELATED"/>
    <property type="match status" value="1"/>
</dbReference>
<organism evidence="10 11">
    <name type="scientific">Pelotalea chapellei</name>
    <dbReference type="NCBI Taxonomy" id="44671"/>
    <lineage>
        <taxon>Bacteria</taxon>
        <taxon>Pseudomonadati</taxon>
        <taxon>Thermodesulfobacteriota</taxon>
        <taxon>Desulfuromonadia</taxon>
        <taxon>Geobacterales</taxon>
        <taxon>Geobacteraceae</taxon>
        <taxon>Pelotalea</taxon>
    </lineage>
</organism>
<dbReference type="Proteomes" id="UP000784128">
    <property type="component" value="Unassembled WGS sequence"/>
</dbReference>
<comment type="subcellular location">
    <subcellularLocation>
        <location evidence="8">Cell outer membrane</location>
        <topology evidence="8">Lipid-anchor</topology>
    </subcellularLocation>
</comment>
<evidence type="ECO:0000256" key="1">
    <source>
        <dbReference type="ARBA" id="ARBA00022618"/>
    </source>
</evidence>
<dbReference type="PROSITE" id="PS51123">
    <property type="entry name" value="OMPA_2"/>
    <property type="match status" value="1"/>
</dbReference>
<dbReference type="PROSITE" id="PS51257">
    <property type="entry name" value="PROKAR_LIPOPROTEIN"/>
    <property type="match status" value="1"/>
</dbReference>
<dbReference type="SUPFAM" id="SSF103088">
    <property type="entry name" value="OmpA-like"/>
    <property type="match status" value="1"/>
</dbReference>
<evidence type="ECO:0000256" key="5">
    <source>
        <dbReference type="ARBA" id="ARBA00023237"/>
    </source>
</evidence>
<dbReference type="Gene3D" id="3.30.1330.60">
    <property type="entry name" value="OmpA-like domain"/>
    <property type="match status" value="1"/>
</dbReference>
<protein>
    <recommendedName>
        <fullName evidence="8">Peptidoglycan-associated lipoprotein</fullName>
        <shortName evidence="8">PAL</shortName>
    </recommendedName>
</protein>
<dbReference type="RefSeq" id="WP_214299901.1">
    <property type="nucleotide sequence ID" value="NZ_JAHDYS010000012.1"/>
</dbReference>
<dbReference type="InterPro" id="IPR006665">
    <property type="entry name" value="OmpA-like"/>
</dbReference>